<dbReference type="InterPro" id="IPR002577">
    <property type="entry name" value="HTH_HxlR"/>
</dbReference>
<evidence type="ECO:0000256" key="2">
    <source>
        <dbReference type="ARBA" id="ARBA00023125"/>
    </source>
</evidence>
<dbReference type="Pfam" id="PF01638">
    <property type="entry name" value="HxlR"/>
    <property type="match status" value="1"/>
</dbReference>
<dbReference type="Gene3D" id="1.10.10.10">
    <property type="entry name" value="Winged helix-like DNA-binding domain superfamily/Winged helix DNA-binding domain"/>
    <property type="match status" value="1"/>
</dbReference>
<dbReference type="RefSeq" id="WP_089696413.1">
    <property type="nucleotide sequence ID" value="NZ_FNHL01000002.1"/>
</dbReference>
<dbReference type="Proteomes" id="UP000199451">
    <property type="component" value="Unassembled WGS sequence"/>
</dbReference>
<dbReference type="PROSITE" id="PS51118">
    <property type="entry name" value="HTH_HXLR"/>
    <property type="match status" value="1"/>
</dbReference>
<evidence type="ECO:0000256" key="1">
    <source>
        <dbReference type="ARBA" id="ARBA00023015"/>
    </source>
</evidence>
<dbReference type="AlphaFoldDB" id="A0A1G9T953"/>
<name>A0A1G9T953_9EURY</name>
<evidence type="ECO:0000259" key="4">
    <source>
        <dbReference type="PROSITE" id="PS51118"/>
    </source>
</evidence>
<dbReference type="OrthoDB" id="147589at2157"/>
<dbReference type="InterPro" id="IPR036388">
    <property type="entry name" value="WH-like_DNA-bd_sf"/>
</dbReference>
<sequence length="116" mass="13050">MSSEGDLAAKYGDCPVVKTLEEIGSRWRMTVIHVLREGDLRFNELKRATDANSQTLSRVLEDLEETGYVDRRVADGSPVAVYYSLTQKGSELHAAFDEIHAWGEKWMDGDEDVDAE</sequence>
<dbReference type="PANTHER" id="PTHR33204:SF18">
    <property type="entry name" value="TRANSCRIPTIONAL REGULATORY PROTEIN"/>
    <property type="match status" value="1"/>
</dbReference>
<dbReference type="SUPFAM" id="SSF46785">
    <property type="entry name" value="Winged helix' DNA-binding domain"/>
    <property type="match status" value="1"/>
</dbReference>
<keyword evidence="3" id="KW-0804">Transcription</keyword>
<dbReference type="InterPro" id="IPR011991">
    <property type="entry name" value="ArsR-like_HTH"/>
</dbReference>
<proteinExistence type="predicted"/>
<evidence type="ECO:0000313" key="6">
    <source>
        <dbReference type="Proteomes" id="UP000199451"/>
    </source>
</evidence>
<dbReference type="EMBL" id="FNHL01000002">
    <property type="protein sequence ID" value="SDM44273.1"/>
    <property type="molecule type" value="Genomic_DNA"/>
</dbReference>
<organism evidence="5 6">
    <name type="scientific">Halogranum gelatinilyticum</name>
    <dbReference type="NCBI Taxonomy" id="660521"/>
    <lineage>
        <taxon>Archaea</taxon>
        <taxon>Methanobacteriati</taxon>
        <taxon>Methanobacteriota</taxon>
        <taxon>Stenosarchaea group</taxon>
        <taxon>Halobacteria</taxon>
        <taxon>Halobacteriales</taxon>
        <taxon>Haloferacaceae</taxon>
    </lineage>
</organism>
<reference evidence="6" key="1">
    <citation type="submission" date="2016-10" db="EMBL/GenBank/DDBJ databases">
        <authorList>
            <person name="Varghese N."/>
            <person name="Submissions S."/>
        </authorList>
    </citation>
    <scope>NUCLEOTIDE SEQUENCE [LARGE SCALE GENOMIC DNA]</scope>
    <source>
        <strain evidence="6">CGMCC 1.10119</strain>
    </source>
</reference>
<keyword evidence="2" id="KW-0238">DNA-binding</keyword>
<keyword evidence="6" id="KW-1185">Reference proteome</keyword>
<protein>
    <submittedName>
        <fullName evidence="5">Transcriptional regulator, HxlR family</fullName>
    </submittedName>
</protein>
<keyword evidence="1" id="KW-0805">Transcription regulation</keyword>
<gene>
    <name evidence="5" type="ORF">SAMN04487949_1677</name>
</gene>
<dbReference type="InterPro" id="IPR036390">
    <property type="entry name" value="WH_DNA-bd_sf"/>
</dbReference>
<evidence type="ECO:0000313" key="5">
    <source>
        <dbReference type="EMBL" id="SDM44273.1"/>
    </source>
</evidence>
<dbReference type="PANTHER" id="PTHR33204">
    <property type="entry name" value="TRANSCRIPTIONAL REGULATOR, MARR FAMILY"/>
    <property type="match status" value="1"/>
</dbReference>
<accession>A0A1G9T953</accession>
<evidence type="ECO:0000256" key="3">
    <source>
        <dbReference type="ARBA" id="ARBA00023163"/>
    </source>
</evidence>
<feature type="domain" description="HTH hxlR-type" evidence="4">
    <location>
        <begin position="14"/>
        <end position="111"/>
    </location>
</feature>
<dbReference type="CDD" id="cd00090">
    <property type="entry name" value="HTH_ARSR"/>
    <property type="match status" value="1"/>
</dbReference>
<dbReference type="GO" id="GO:0003677">
    <property type="term" value="F:DNA binding"/>
    <property type="evidence" value="ECO:0007669"/>
    <property type="project" value="UniProtKB-KW"/>
</dbReference>